<dbReference type="AlphaFoldDB" id="A0A433Q3T7"/>
<evidence type="ECO:0000313" key="2">
    <source>
        <dbReference type="EMBL" id="RUS24481.1"/>
    </source>
</evidence>
<organism evidence="2 3">
    <name type="scientific">Jimgerdemannia flammicorona</name>
    <dbReference type="NCBI Taxonomy" id="994334"/>
    <lineage>
        <taxon>Eukaryota</taxon>
        <taxon>Fungi</taxon>
        <taxon>Fungi incertae sedis</taxon>
        <taxon>Mucoromycota</taxon>
        <taxon>Mucoromycotina</taxon>
        <taxon>Endogonomycetes</taxon>
        <taxon>Endogonales</taxon>
        <taxon>Endogonaceae</taxon>
        <taxon>Jimgerdemannia</taxon>
    </lineage>
</organism>
<sequence>MNYHSHICIYIYIYPQPTPSHSCLAKPSRTPVPRCCPFPLPIFHSVPTLGRQEPKGQVEGAPHAPSPVPTAGTAPARSRHHQMTCSIWSRSSNLPSPSSCRALPSTETGDIRVS</sequence>
<comment type="caution">
    <text evidence="2">The sequence shown here is derived from an EMBL/GenBank/DDBJ whole genome shotgun (WGS) entry which is preliminary data.</text>
</comment>
<feature type="compositionally biased region" description="Low complexity" evidence="1">
    <location>
        <begin position="86"/>
        <end position="99"/>
    </location>
</feature>
<protein>
    <submittedName>
        <fullName evidence="2">Uncharacterized protein</fullName>
    </submittedName>
</protein>
<feature type="region of interest" description="Disordered" evidence="1">
    <location>
        <begin position="47"/>
        <end position="114"/>
    </location>
</feature>
<accession>A0A433Q3T7</accession>
<gene>
    <name evidence="2" type="ORF">BC938DRAFT_473513</name>
</gene>
<name>A0A433Q3T7_9FUNG</name>
<evidence type="ECO:0000313" key="3">
    <source>
        <dbReference type="Proteomes" id="UP000274822"/>
    </source>
</evidence>
<reference evidence="2 3" key="1">
    <citation type="journal article" date="2018" name="New Phytol.">
        <title>Phylogenomics of Endogonaceae and evolution of mycorrhizas within Mucoromycota.</title>
        <authorList>
            <person name="Chang Y."/>
            <person name="Desiro A."/>
            <person name="Na H."/>
            <person name="Sandor L."/>
            <person name="Lipzen A."/>
            <person name="Clum A."/>
            <person name="Barry K."/>
            <person name="Grigoriev I.V."/>
            <person name="Martin F.M."/>
            <person name="Stajich J.E."/>
            <person name="Smith M.E."/>
            <person name="Bonito G."/>
            <person name="Spatafora J.W."/>
        </authorList>
    </citation>
    <scope>NUCLEOTIDE SEQUENCE [LARGE SCALE GENOMIC DNA]</scope>
    <source>
        <strain evidence="2 3">AD002</strain>
    </source>
</reference>
<keyword evidence="3" id="KW-1185">Reference proteome</keyword>
<dbReference type="Proteomes" id="UP000274822">
    <property type="component" value="Unassembled WGS sequence"/>
</dbReference>
<proteinExistence type="predicted"/>
<evidence type="ECO:0000256" key="1">
    <source>
        <dbReference type="SAM" id="MobiDB-lite"/>
    </source>
</evidence>
<dbReference type="EMBL" id="RBNJ01015859">
    <property type="protein sequence ID" value="RUS24481.1"/>
    <property type="molecule type" value="Genomic_DNA"/>
</dbReference>